<keyword evidence="4 7" id="KW-0812">Transmembrane</keyword>
<dbReference type="PANTHER" id="PTHR43744:SF12">
    <property type="entry name" value="ABC TRANSPORTER PERMEASE PROTEIN MG189-RELATED"/>
    <property type="match status" value="1"/>
</dbReference>
<name>A0A1E3L2S0_9BACL</name>
<evidence type="ECO:0000256" key="7">
    <source>
        <dbReference type="RuleBase" id="RU363032"/>
    </source>
</evidence>
<dbReference type="InterPro" id="IPR035906">
    <property type="entry name" value="MetI-like_sf"/>
</dbReference>
<comment type="caution">
    <text evidence="9">The sequence shown here is derived from an EMBL/GenBank/DDBJ whole genome shotgun (WGS) entry which is preliminary data.</text>
</comment>
<feature type="transmembrane region" description="Helical" evidence="7">
    <location>
        <begin position="88"/>
        <end position="113"/>
    </location>
</feature>
<dbReference type="PROSITE" id="PS50928">
    <property type="entry name" value="ABC_TM1"/>
    <property type="match status" value="1"/>
</dbReference>
<dbReference type="AlphaFoldDB" id="A0A1E3L2S0"/>
<dbReference type="SUPFAM" id="SSF161098">
    <property type="entry name" value="MetI-like"/>
    <property type="match status" value="1"/>
</dbReference>
<accession>A0A1E3L2S0</accession>
<keyword evidence="6 7" id="KW-0472">Membrane</keyword>
<dbReference type="Pfam" id="PF00528">
    <property type="entry name" value="BPD_transp_1"/>
    <property type="match status" value="1"/>
</dbReference>
<keyword evidence="2 7" id="KW-0813">Transport</keyword>
<proteinExistence type="inferred from homology"/>
<dbReference type="PATRIC" id="fig|1886670.3.peg.2488"/>
<evidence type="ECO:0000256" key="4">
    <source>
        <dbReference type="ARBA" id="ARBA00022692"/>
    </source>
</evidence>
<evidence type="ECO:0000313" key="10">
    <source>
        <dbReference type="Proteomes" id="UP000094578"/>
    </source>
</evidence>
<comment type="subcellular location">
    <subcellularLocation>
        <location evidence="1 7">Cell membrane</location>
        <topology evidence="1 7">Multi-pass membrane protein</topology>
    </subcellularLocation>
</comment>
<keyword evidence="5 7" id="KW-1133">Transmembrane helix</keyword>
<feature type="transmembrane region" description="Helical" evidence="7">
    <location>
        <begin position="199"/>
        <end position="222"/>
    </location>
</feature>
<feature type="domain" description="ABC transmembrane type-1" evidence="8">
    <location>
        <begin position="89"/>
        <end position="278"/>
    </location>
</feature>
<dbReference type="PANTHER" id="PTHR43744">
    <property type="entry name" value="ABC TRANSPORTER PERMEASE PROTEIN MG189-RELATED-RELATED"/>
    <property type="match status" value="1"/>
</dbReference>
<feature type="transmembrane region" description="Helical" evidence="7">
    <location>
        <begin position="125"/>
        <end position="146"/>
    </location>
</feature>
<comment type="similarity">
    <text evidence="7">Belongs to the binding-protein-dependent transport system permease family.</text>
</comment>
<organism evidence="9 10">
    <name type="scientific">Paenibacillus nuruki</name>
    <dbReference type="NCBI Taxonomy" id="1886670"/>
    <lineage>
        <taxon>Bacteria</taxon>
        <taxon>Bacillati</taxon>
        <taxon>Bacillota</taxon>
        <taxon>Bacilli</taxon>
        <taxon>Bacillales</taxon>
        <taxon>Paenibacillaceae</taxon>
        <taxon>Paenibacillus</taxon>
    </lineage>
</organism>
<reference evidence="9 10" key="1">
    <citation type="submission" date="2016-08" db="EMBL/GenBank/DDBJ databases">
        <title>Genome sequencing of Paenibacillus sp. TI45-13ar, isolated from Korean traditional nuruk.</title>
        <authorList>
            <person name="Kim S.-J."/>
        </authorList>
    </citation>
    <scope>NUCLEOTIDE SEQUENCE [LARGE SCALE GENOMIC DNA]</scope>
    <source>
        <strain evidence="9 10">TI45-13ar</strain>
    </source>
</reference>
<feature type="transmembrane region" description="Helical" evidence="7">
    <location>
        <begin position="158"/>
        <end position="178"/>
    </location>
</feature>
<keyword evidence="10" id="KW-1185">Reference proteome</keyword>
<evidence type="ECO:0000256" key="6">
    <source>
        <dbReference type="ARBA" id="ARBA00023136"/>
    </source>
</evidence>
<protein>
    <submittedName>
        <fullName evidence="9">Maltose transport system permease protein</fullName>
    </submittedName>
</protein>
<keyword evidence="3" id="KW-1003">Cell membrane</keyword>
<dbReference type="GO" id="GO:0055085">
    <property type="term" value="P:transmembrane transport"/>
    <property type="evidence" value="ECO:0007669"/>
    <property type="project" value="InterPro"/>
</dbReference>
<feature type="transmembrane region" description="Helical" evidence="7">
    <location>
        <begin position="256"/>
        <end position="278"/>
    </location>
</feature>
<evidence type="ECO:0000256" key="1">
    <source>
        <dbReference type="ARBA" id="ARBA00004651"/>
    </source>
</evidence>
<evidence type="ECO:0000256" key="3">
    <source>
        <dbReference type="ARBA" id="ARBA00022475"/>
    </source>
</evidence>
<sequence>MEHPISAPNVSSLHRPKRAKLSLTKIIVTVIMLVIGIIFLLPFIWMLSASFKPEADVFKYPVQWIPHTWNVVENYRAVWFGDPPFMLYYWNSIKVSVMTILISVITSAMAAYAFSKINFRGRDTLFIIVLLTFMIPGQAVLVPQFIMYRSLGLFDTHIGLVLLESFSALGTFMLRQAFMSIHSEFIESAKIDGAGHARIFAQIALPLVQPFIATYAILRFIWTWNDYQAPLIFLRSPELFTVQLGINRFADATGEYYSLIMAGTCSAILPLLIVFLLAQKHVIGGIALGGVKG</sequence>
<evidence type="ECO:0000259" key="8">
    <source>
        <dbReference type="PROSITE" id="PS50928"/>
    </source>
</evidence>
<dbReference type="CDD" id="cd06261">
    <property type="entry name" value="TM_PBP2"/>
    <property type="match status" value="1"/>
</dbReference>
<dbReference type="EMBL" id="MDER01000043">
    <property type="protein sequence ID" value="ODP28026.1"/>
    <property type="molecule type" value="Genomic_DNA"/>
</dbReference>
<dbReference type="InterPro" id="IPR000515">
    <property type="entry name" value="MetI-like"/>
</dbReference>
<feature type="transmembrane region" description="Helical" evidence="7">
    <location>
        <begin position="21"/>
        <end position="45"/>
    </location>
</feature>
<gene>
    <name evidence="9" type="ORF">PTI45_02444</name>
</gene>
<evidence type="ECO:0000313" key="9">
    <source>
        <dbReference type="EMBL" id="ODP28026.1"/>
    </source>
</evidence>
<dbReference type="Proteomes" id="UP000094578">
    <property type="component" value="Unassembled WGS sequence"/>
</dbReference>
<evidence type="ECO:0000256" key="5">
    <source>
        <dbReference type="ARBA" id="ARBA00022989"/>
    </source>
</evidence>
<evidence type="ECO:0000256" key="2">
    <source>
        <dbReference type="ARBA" id="ARBA00022448"/>
    </source>
</evidence>
<dbReference type="STRING" id="1886670.PTI45_02444"/>
<dbReference type="GO" id="GO:0005886">
    <property type="term" value="C:plasma membrane"/>
    <property type="evidence" value="ECO:0007669"/>
    <property type="project" value="UniProtKB-SubCell"/>
</dbReference>
<dbReference type="Gene3D" id="1.10.3720.10">
    <property type="entry name" value="MetI-like"/>
    <property type="match status" value="1"/>
</dbReference>